<dbReference type="EMBL" id="DXCD01000101">
    <property type="protein sequence ID" value="HIZ13048.1"/>
    <property type="molecule type" value="Genomic_DNA"/>
</dbReference>
<name>A0A9D2IJ69_9FIRM</name>
<evidence type="ECO:0000313" key="2">
    <source>
        <dbReference type="EMBL" id="HIZ13048.1"/>
    </source>
</evidence>
<accession>A0A9D2IJ69</accession>
<dbReference type="Proteomes" id="UP000824017">
    <property type="component" value="Unassembled WGS sequence"/>
</dbReference>
<protein>
    <submittedName>
        <fullName evidence="2">Uncharacterized protein</fullName>
    </submittedName>
</protein>
<reference evidence="2" key="2">
    <citation type="submission" date="2021-04" db="EMBL/GenBank/DDBJ databases">
        <authorList>
            <person name="Gilroy R."/>
        </authorList>
    </citation>
    <scope>NUCLEOTIDE SEQUENCE</scope>
    <source>
        <strain evidence="2">ChiGjej1B1-13045</strain>
    </source>
</reference>
<feature type="transmembrane region" description="Helical" evidence="1">
    <location>
        <begin position="100"/>
        <end position="123"/>
    </location>
</feature>
<keyword evidence="1" id="KW-0812">Transmembrane</keyword>
<dbReference type="AlphaFoldDB" id="A0A9D2IJ69"/>
<feature type="transmembrane region" description="Helical" evidence="1">
    <location>
        <begin position="129"/>
        <end position="150"/>
    </location>
</feature>
<sequence length="184" mass="20895">MEDAKTMQRGFTGYEYKEVTAESSRASFLIDGYECFGWELDENFPESRKTGNAGNLKKMVIRLRRSRKIVNKMELTRLQRNFEACVNEIDTLEKAKTSTAALCAITVGIIGTAFMAGSVFAVTAEPPRIILSVILAVPAFLGWIIPYFLYKRMVRKQTEKLTPLIEEKQEEIYGICEKGSKLLY</sequence>
<gene>
    <name evidence="2" type="ORF">H9817_03870</name>
</gene>
<reference evidence="2" key="1">
    <citation type="journal article" date="2021" name="PeerJ">
        <title>Extensive microbial diversity within the chicken gut microbiome revealed by metagenomics and culture.</title>
        <authorList>
            <person name="Gilroy R."/>
            <person name="Ravi A."/>
            <person name="Getino M."/>
            <person name="Pursley I."/>
            <person name="Horton D.L."/>
            <person name="Alikhan N.F."/>
            <person name="Baker D."/>
            <person name="Gharbi K."/>
            <person name="Hall N."/>
            <person name="Watson M."/>
            <person name="Adriaenssens E.M."/>
            <person name="Foster-Nyarko E."/>
            <person name="Jarju S."/>
            <person name="Secka A."/>
            <person name="Antonio M."/>
            <person name="Oren A."/>
            <person name="Chaudhuri R.R."/>
            <person name="La Ragione R."/>
            <person name="Hildebrand F."/>
            <person name="Pallen M.J."/>
        </authorList>
    </citation>
    <scope>NUCLEOTIDE SEQUENCE</scope>
    <source>
        <strain evidence="2">ChiGjej1B1-13045</strain>
    </source>
</reference>
<evidence type="ECO:0000313" key="3">
    <source>
        <dbReference type="Proteomes" id="UP000824017"/>
    </source>
</evidence>
<organism evidence="2 3">
    <name type="scientific">Candidatus Mediterraneibacter stercorigallinarum</name>
    <dbReference type="NCBI Taxonomy" id="2838686"/>
    <lineage>
        <taxon>Bacteria</taxon>
        <taxon>Bacillati</taxon>
        <taxon>Bacillota</taxon>
        <taxon>Clostridia</taxon>
        <taxon>Lachnospirales</taxon>
        <taxon>Lachnospiraceae</taxon>
        <taxon>Mediterraneibacter</taxon>
    </lineage>
</organism>
<keyword evidence="1" id="KW-0472">Membrane</keyword>
<proteinExistence type="predicted"/>
<evidence type="ECO:0000256" key="1">
    <source>
        <dbReference type="SAM" id="Phobius"/>
    </source>
</evidence>
<keyword evidence="1" id="KW-1133">Transmembrane helix</keyword>
<comment type="caution">
    <text evidence="2">The sequence shown here is derived from an EMBL/GenBank/DDBJ whole genome shotgun (WGS) entry which is preliminary data.</text>
</comment>